<comment type="cofactor">
    <cofactor evidence="2">
        <name>a divalent metal cation</name>
        <dbReference type="ChEBI" id="CHEBI:60240"/>
    </cofactor>
</comment>
<dbReference type="AlphaFoldDB" id="A0A9P1MXD0"/>
<dbReference type="GO" id="GO:0003723">
    <property type="term" value="F:RNA binding"/>
    <property type="evidence" value="ECO:0007669"/>
    <property type="project" value="UniProtKB-KW"/>
</dbReference>
<dbReference type="PANTHER" id="PTHR12395:SF9">
    <property type="entry name" value="DECAPPING AND EXORIBONUCLEASE PROTEIN"/>
    <property type="match status" value="1"/>
</dbReference>
<comment type="function">
    <text evidence="2">Decapping enzyme for NAD-capped RNAs: specifically hydrolyzes the nicotinamide adenine dinucleotide (NAD) cap from a subset of RNAs by removing the entire NAD moiety from the 5'-end of an NAD-capped RNA.</text>
</comment>
<dbReference type="GO" id="GO:0005634">
    <property type="term" value="C:nucleus"/>
    <property type="evidence" value="ECO:0007669"/>
    <property type="project" value="UniProtKB-SubCell"/>
</dbReference>
<dbReference type="OrthoDB" id="5853397at2759"/>
<keyword evidence="2" id="KW-0378">Hydrolase</keyword>
<feature type="domain" description="RAI1-like" evidence="3">
    <location>
        <begin position="27"/>
        <end position="359"/>
    </location>
</feature>
<evidence type="ECO:0000313" key="5">
    <source>
        <dbReference type="Proteomes" id="UP001152747"/>
    </source>
</evidence>
<reference evidence="4" key="1">
    <citation type="submission" date="2022-11" db="EMBL/GenBank/DDBJ databases">
        <authorList>
            <person name="Kikuchi T."/>
        </authorList>
    </citation>
    <scope>NUCLEOTIDE SEQUENCE</scope>
    <source>
        <strain evidence="4">PS1010</strain>
    </source>
</reference>
<keyword evidence="2" id="KW-0540">Nuclease</keyword>
<keyword evidence="2" id="KW-0547">Nucleotide-binding</keyword>
<sequence length="363" mass="41756">MSTESNTIELKIDKQFLTAQKFPYFSKPQIIGEYFVNKDRSIQIGRMAAKNLNDTPLRNPRGVSAPNFDLDAGFSAFDPKDPGERLEILQKWCEKMAPAGGRLRKLLHGAEFFTWRGLLTKIGAAVYAASGDTWRFRAFRIHGVVFMCEEETEDKTRKMEAQTDREKHMTYWGHKFEQYMTLDDGMDLPDTTQPVSTREEFATVIRTTLECSQSNRRQPLELFYSAEIDCLDRDGKYVELKTNKGDLRGWFWTAGAKSLKWWLQSFLVAIDYLVVGHRDDHGIVTRVSSIQTAQLQKQSQWYGGAAIRLISQVLTQLSDFLPNENQACVVEFGGGDGENTIRFSRCSEDLCDFVPEEFRRKFW</sequence>
<accession>A0A9P1MXD0</accession>
<dbReference type="EMBL" id="CANHGI010000001">
    <property type="protein sequence ID" value="CAI5440275.1"/>
    <property type="molecule type" value="Genomic_DNA"/>
</dbReference>
<dbReference type="InterPro" id="IPR039039">
    <property type="entry name" value="RAI1-like_fam"/>
</dbReference>
<keyword evidence="2" id="KW-0479">Metal-binding</keyword>
<dbReference type="GO" id="GO:0000166">
    <property type="term" value="F:nucleotide binding"/>
    <property type="evidence" value="ECO:0007669"/>
    <property type="project" value="UniProtKB-KW"/>
</dbReference>
<dbReference type="Proteomes" id="UP001152747">
    <property type="component" value="Unassembled WGS sequence"/>
</dbReference>
<evidence type="ECO:0000256" key="1">
    <source>
        <dbReference type="ARBA" id="ARBA00006562"/>
    </source>
</evidence>
<dbReference type="GO" id="GO:0005829">
    <property type="term" value="C:cytosol"/>
    <property type="evidence" value="ECO:0007669"/>
    <property type="project" value="TreeGrafter"/>
</dbReference>
<keyword evidence="5" id="KW-1185">Reference proteome</keyword>
<keyword evidence="2" id="KW-0539">Nucleus</keyword>
<protein>
    <recommendedName>
        <fullName evidence="2">Decapping nuclease</fullName>
        <ecNumber evidence="2">3.6.1.-</ecNumber>
    </recommendedName>
</protein>
<dbReference type="GO" id="GO:0110155">
    <property type="term" value="P:NAD-cap decapping"/>
    <property type="evidence" value="ECO:0007669"/>
    <property type="project" value="TreeGrafter"/>
</dbReference>
<evidence type="ECO:0000259" key="3">
    <source>
        <dbReference type="Pfam" id="PF08652"/>
    </source>
</evidence>
<dbReference type="GO" id="GO:0034353">
    <property type="term" value="F:mRNA 5'-diphosphatase activity"/>
    <property type="evidence" value="ECO:0007669"/>
    <property type="project" value="TreeGrafter"/>
</dbReference>
<organism evidence="4 5">
    <name type="scientific">Caenorhabditis angaria</name>
    <dbReference type="NCBI Taxonomy" id="860376"/>
    <lineage>
        <taxon>Eukaryota</taxon>
        <taxon>Metazoa</taxon>
        <taxon>Ecdysozoa</taxon>
        <taxon>Nematoda</taxon>
        <taxon>Chromadorea</taxon>
        <taxon>Rhabditida</taxon>
        <taxon>Rhabditina</taxon>
        <taxon>Rhabditomorpha</taxon>
        <taxon>Rhabditoidea</taxon>
        <taxon>Rhabditidae</taxon>
        <taxon>Peloderinae</taxon>
        <taxon>Caenorhabditis</taxon>
    </lineage>
</organism>
<evidence type="ECO:0000313" key="4">
    <source>
        <dbReference type="EMBL" id="CAI5440275.1"/>
    </source>
</evidence>
<name>A0A9P1MXD0_9PELO</name>
<dbReference type="Pfam" id="PF08652">
    <property type="entry name" value="RAI1"/>
    <property type="match status" value="1"/>
</dbReference>
<gene>
    <name evidence="4" type="ORF">CAMP_LOCUS2912</name>
</gene>
<keyword evidence="2" id="KW-0694">RNA-binding</keyword>
<comment type="caution">
    <text evidence="4">The sequence shown here is derived from an EMBL/GenBank/DDBJ whole genome shotgun (WGS) entry which is preliminary data.</text>
</comment>
<dbReference type="GO" id="GO:0004518">
    <property type="term" value="F:nuclease activity"/>
    <property type="evidence" value="ECO:0007669"/>
    <property type="project" value="UniProtKB-KW"/>
</dbReference>
<dbReference type="InterPro" id="IPR013961">
    <property type="entry name" value="RAI1"/>
</dbReference>
<dbReference type="PANTHER" id="PTHR12395">
    <property type="entry name" value="DOM-3 RELATED"/>
    <property type="match status" value="1"/>
</dbReference>
<dbReference type="EC" id="3.6.1.-" evidence="2"/>
<comment type="similarity">
    <text evidence="1 2">Belongs to the DXO/Dom3Z family.</text>
</comment>
<comment type="subcellular location">
    <subcellularLocation>
        <location evidence="2">Nucleus</location>
    </subcellularLocation>
</comment>
<evidence type="ECO:0000256" key="2">
    <source>
        <dbReference type="RuleBase" id="RU367113"/>
    </source>
</evidence>
<proteinExistence type="inferred from homology"/>
<dbReference type="GO" id="GO:0046872">
    <property type="term" value="F:metal ion binding"/>
    <property type="evidence" value="ECO:0007669"/>
    <property type="project" value="UniProtKB-KW"/>
</dbReference>
<dbReference type="GO" id="GO:0000956">
    <property type="term" value="P:nuclear-transcribed mRNA catabolic process"/>
    <property type="evidence" value="ECO:0007669"/>
    <property type="project" value="TreeGrafter"/>
</dbReference>